<dbReference type="PANTHER" id="PTHR36688">
    <property type="entry name" value="ENDO/EXONUCLEASE/PHOSPHATASE DOMAIN-CONTAINING PROTEIN"/>
    <property type="match status" value="1"/>
</dbReference>
<dbReference type="Proteomes" id="UP001187531">
    <property type="component" value="Unassembled WGS sequence"/>
</dbReference>
<accession>A0AA88HY76</accession>
<feature type="domain" description="RNase H type-1" evidence="1">
    <location>
        <begin position="916"/>
        <end position="1048"/>
    </location>
</feature>
<evidence type="ECO:0000313" key="2">
    <source>
        <dbReference type="EMBL" id="KAK2716229.1"/>
    </source>
</evidence>
<gene>
    <name evidence="2" type="ORF">QYM36_010718</name>
</gene>
<sequence length="1208" mass="138899">MDNIGGPSRPTPQPQPLFWVQQSPTGEWTFGSPEHYQTQPMQIWHDPTNGSNQFPFAGSPQSVTYQTITSTGQSQAIRYYNQTDTNQWINTNKENKTVKVKNKRETIKEHIQLSVQNRFEVLSDEAANESDNESYMGEAVSCREAEGMPSISNDINNERRREENPRILTPTVTNTLAIPKGHEKVNLENKAKNRIPLPMTVITNASIEYNCSVNIILTEHNKQFPDHSTIIKNLKNILKENKFEYDLVENNELLIVHSQNENSKELLLKTTKLGSLSVMVELRKKLVRGVIKVDYKVDIICLQETWLVPYKKFKLTGFNVTRQDRIQGSGGGTLIAISKKYHFKPLNIEISQDKNYQMIEAVGCTVYLKNRQKLNIINIYNPKGENKKIGKFIEEIVKTIPSCEKYIILGDLNAHNNIWCDCGISNSAGNSVEVFLQDNLDACLITPKNLKTRHCKRTNTYTTIDLSITPANIASKWTIWSASEITLLSDHLPVMHEIRDQPTKCENDSCRKQTNIKQVNWDKYQEILELQNLENTFVSSNNIEETIETFQSSLIQAAESTITNKTETHTKHKHNPWWNNICKEAKKQMTKAKRHYEAMFTFENYLHLQKTTAILKKTVKEEKYKSWKQYLEKLDFRQPSTKIFKFIKKMNGFYNEQPQVNMPIQSDGKEIIDNHEIANEGARYLKSVINKEEINQSAVRKTLWKIKRARDTSTDAPYNQPFTINELETTIKNLPLTAPGNDQIYPHYFKKLPSKWIKMLLQIINNCWESGEFPKIWKKGVAIMLPKPHKDPTKLENHRFITLLPVMGKLYERLIKNRINWIMETNQFLPPFQCGFRKGLSTTDNLALLQRDALYSLQNHKIMITVFMDINEMLHLQDPPLIPPWTSRSIKYLTNEFEKEDPLNYIKFNHLMVTEYKEHLKVYTDGSKNNEGVGAAFVIPILNKTELFKLDPSQSIFEAELVAIMKAGSYLMSISSEKNKILICSDSKSAIEALQSPKQTSREITTTQLVMDELATSTNTSVTIMWVPGHKNIRGNEEADIAAKKAIVAGLPINGTTPKIIGTIENMIKKIKIERLSEWRDKNGTWWANNKTNIQFERGLYEKLNREESSIMFRLRSTHAGTQAYKAKFLGESENCVKCGKIETIHHILIECQNCRTERKEIIEFLNNINKPLSATVLLGDIKDDKLAVEAVKLMTKFLKKIGRATAV</sequence>
<dbReference type="CDD" id="cd09276">
    <property type="entry name" value="Rnase_HI_RT_non_LTR"/>
    <property type="match status" value="1"/>
</dbReference>
<dbReference type="PROSITE" id="PS50879">
    <property type="entry name" value="RNASE_H_1"/>
    <property type="match status" value="1"/>
</dbReference>
<proteinExistence type="predicted"/>
<dbReference type="InterPro" id="IPR036691">
    <property type="entry name" value="Endo/exonu/phosph_ase_sf"/>
</dbReference>
<name>A0AA88HY76_ARTSF</name>
<reference evidence="2" key="1">
    <citation type="submission" date="2023-07" db="EMBL/GenBank/DDBJ databases">
        <title>Chromosome-level genome assembly of Artemia franciscana.</title>
        <authorList>
            <person name="Jo E."/>
        </authorList>
    </citation>
    <scope>NUCLEOTIDE SEQUENCE</scope>
    <source>
        <tissue evidence="2">Whole body</tissue>
    </source>
</reference>
<dbReference type="Pfam" id="PF00075">
    <property type="entry name" value="RNase_H"/>
    <property type="match status" value="1"/>
</dbReference>
<dbReference type="Pfam" id="PF14529">
    <property type="entry name" value="Exo_endo_phos_2"/>
    <property type="match status" value="1"/>
</dbReference>
<organism evidence="2 3">
    <name type="scientific">Artemia franciscana</name>
    <name type="common">Brine shrimp</name>
    <name type="synonym">Artemia sanfranciscana</name>
    <dbReference type="NCBI Taxonomy" id="6661"/>
    <lineage>
        <taxon>Eukaryota</taxon>
        <taxon>Metazoa</taxon>
        <taxon>Ecdysozoa</taxon>
        <taxon>Arthropoda</taxon>
        <taxon>Crustacea</taxon>
        <taxon>Branchiopoda</taxon>
        <taxon>Anostraca</taxon>
        <taxon>Artemiidae</taxon>
        <taxon>Artemia</taxon>
    </lineage>
</organism>
<dbReference type="InterPro" id="IPR052560">
    <property type="entry name" value="RdDP_mobile_element"/>
</dbReference>
<dbReference type="Gene3D" id="3.60.10.10">
    <property type="entry name" value="Endonuclease/exonuclease/phosphatase"/>
    <property type="match status" value="1"/>
</dbReference>
<dbReference type="InterPro" id="IPR012337">
    <property type="entry name" value="RNaseH-like_sf"/>
</dbReference>
<dbReference type="SUPFAM" id="SSF56219">
    <property type="entry name" value="DNase I-like"/>
    <property type="match status" value="1"/>
</dbReference>
<dbReference type="EMBL" id="JAVRJZ010000012">
    <property type="protein sequence ID" value="KAK2716229.1"/>
    <property type="molecule type" value="Genomic_DNA"/>
</dbReference>
<dbReference type="GO" id="GO:0004523">
    <property type="term" value="F:RNA-DNA hybrid ribonuclease activity"/>
    <property type="evidence" value="ECO:0007669"/>
    <property type="project" value="InterPro"/>
</dbReference>
<dbReference type="SUPFAM" id="SSF53098">
    <property type="entry name" value="Ribonuclease H-like"/>
    <property type="match status" value="1"/>
</dbReference>
<protein>
    <recommendedName>
        <fullName evidence="1">RNase H type-1 domain-containing protein</fullName>
    </recommendedName>
</protein>
<dbReference type="InterPro" id="IPR036397">
    <property type="entry name" value="RNaseH_sf"/>
</dbReference>
<dbReference type="InterPro" id="IPR005135">
    <property type="entry name" value="Endo/exonuclease/phosphatase"/>
</dbReference>
<dbReference type="PANTHER" id="PTHR36688:SF2">
    <property type="entry name" value="ENDONUCLEASE_EXONUCLEASE_PHOSPHATASE DOMAIN-CONTAINING PROTEIN"/>
    <property type="match status" value="1"/>
</dbReference>
<evidence type="ECO:0000259" key="1">
    <source>
        <dbReference type="PROSITE" id="PS50879"/>
    </source>
</evidence>
<dbReference type="AlphaFoldDB" id="A0AA88HY76"/>
<keyword evidence="3" id="KW-1185">Reference proteome</keyword>
<dbReference type="Gene3D" id="3.30.420.10">
    <property type="entry name" value="Ribonuclease H-like superfamily/Ribonuclease H"/>
    <property type="match status" value="1"/>
</dbReference>
<dbReference type="GO" id="GO:0003676">
    <property type="term" value="F:nucleic acid binding"/>
    <property type="evidence" value="ECO:0007669"/>
    <property type="project" value="InterPro"/>
</dbReference>
<evidence type="ECO:0000313" key="3">
    <source>
        <dbReference type="Proteomes" id="UP001187531"/>
    </source>
</evidence>
<comment type="caution">
    <text evidence="2">The sequence shown here is derived from an EMBL/GenBank/DDBJ whole genome shotgun (WGS) entry which is preliminary data.</text>
</comment>
<dbReference type="InterPro" id="IPR002156">
    <property type="entry name" value="RNaseH_domain"/>
</dbReference>